<dbReference type="InterPro" id="IPR016117">
    <property type="entry name" value="ArgJ-like_dom_sf"/>
</dbReference>
<evidence type="ECO:0000256" key="1">
    <source>
        <dbReference type="ARBA" id="ARBA00007068"/>
    </source>
</evidence>
<sequence>MSSSSRLTASNLSDQRYCVKPGPFNLITDVDGLLVGNADDDTLKSGVTALVCPKPATAAVQVLGGAPGTRETDLLEPHNAVEQIDAIAISGGSAFGLDAASGVQAALREQGVGFQTGDFRIPIVPSAIIFDLTNGGDKDWGRYSPYRELGYAAVQNAAKTFDLGTAGAGHGALTAIVKGGLGSASCRVGDEITLGAIVAANPMGSVLVGEGPHFWASPFEIDDEFGGLGLPNEFGADATDLRIKFRNLQRGRTPQPGTNTTIGVIATDAVLTKAEAKRLAISAHDGFARAIWPTHTAHDGDLVFAIATGASGQRPDSDQMLEMCAAAGAVMARAIARGVYEAVPAPGDVMPAWRTLFGDSQD</sequence>
<dbReference type="Gene3D" id="3.60.70.12">
    <property type="entry name" value="L-amino peptidase D-ALA esterase/amidase"/>
    <property type="match status" value="1"/>
</dbReference>
<gene>
    <name evidence="2" type="ORF">K1W69_04755</name>
</gene>
<proteinExistence type="inferred from homology"/>
<dbReference type="PANTHER" id="PTHR36512:SF3">
    <property type="entry name" value="BLR5678 PROTEIN"/>
    <property type="match status" value="1"/>
</dbReference>
<evidence type="ECO:0000313" key="3">
    <source>
        <dbReference type="Proteomes" id="UP001196509"/>
    </source>
</evidence>
<dbReference type="AlphaFoldDB" id="A0AAE2ZKT9"/>
<dbReference type="EMBL" id="JAICBX010000001">
    <property type="protein sequence ID" value="MBW8636492.1"/>
    <property type="molecule type" value="Genomic_DNA"/>
</dbReference>
<dbReference type="Proteomes" id="UP001196509">
    <property type="component" value="Unassembled WGS sequence"/>
</dbReference>
<dbReference type="GO" id="GO:0004177">
    <property type="term" value="F:aminopeptidase activity"/>
    <property type="evidence" value="ECO:0007669"/>
    <property type="project" value="TreeGrafter"/>
</dbReference>
<protein>
    <submittedName>
        <fullName evidence="2">P1 family peptidase</fullName>
    </submittedName>
</protein>
<name>A0AAE2ZKT9_9HYPH</name>
<dbReference type="InterPro" id="IPR005321">
    <property type="entry name" value="Peptidase_S58_DmpA"/>
</dbReference>
<dbReference type="Pfam" id="PF03576">
    <property type="entry name" value="Peptidase_S58"/>
    <property type="match status" value="1"/>
</dbReference>
<organism evidence="2 3">
    <name type="scientific">Flavimaribacter sediminis</name>
    <dbReference type="NCBI Taxonomy" id="2865987"/>
    <lineage>
        <taxon>Bacteria</taxon>
        <taxon>Pseudomonadati</taxon>
        <taxon>Pseudomonadota</taxon>
        <taxon>Alphaproteobacteria</taxon>
        <taxon>Hyphomicrobiales</taxon>
        <taxon>Rhizobiaceae</taxon>
        <taxon>Flavimaribacter</taxon>
    </lineage>
</organism>
<comment type="similarity">
    <text evidence="1">Belongs to the peptidase S58 family.</text>
</comment>
<dbReference type="SUPFAM" id="SSF56266">
    <property type="entry name" value="DmpA/ArgJ-like"/>
    <property type="match status" value="1"/>
</dbReference>
<accession>A0AAE2ZKT9</accession>
<keyword evidence="3" id="KW-1185">Reference proteome</keyword>
<reference evidence="2" key="1">
    <citation type="submission" date="2021-08" db="EMBL/GenBank/DDBJ databases">
        <title>Hoeflea bacterium WL0058 sp. nov., isolated from the sediment.</title>
        <authorList>
            <person name="Wang L."/>
            <person name="Zhang D."/>
        </authorList>
    </citation>
    <scope>NUCLEOTIDE SEQUENCE</scope>
    <source>
        <strain evidence="2">WL0058</strain>
    </source>
</reference>
<comment type="caution">
    <text evidence="2">The sequence shown here is derived from an EMBL/GenBank/DDBJ whole genome shotgun (WGS) entry which is preliminary data.</text>
</comment>
<dbReference type="CDD" id="cd02252">
    <property type="entry name" value="nylC_like"/>
    <property type="match status" value="1"/>
</dbReference>
<evidence type="ECO:0000313" key="2">
    <source>
        <dbReference type="EMBL" id="MBW8636492.1"/>
    </source>
</evidence>
<dbReference type="PANTHER" id="PTHR36512">
    <property type="entry name" value="D-AMINOPEPTIDASE"/>
    <property type="match status" value="1"/>
</dbReference>